<dbReference type="Pfam" id="PF25989">
    <property type="entry name" value="YknX_C"/>
    <property type="match status" value="1"/>
</dbReference>
<feature type="coiled-coil region" evidence="2">
    <location>
        <begin position="120"/>
        <end position="147"/>
    </location>
</feature>
<dbReference type="InterPro" id="IPR058792">
    <property type="entry name" value="Beta-barrel_RND_2"/>
</dbReference>
<dbReference type="Gene3D" id="2.40.30.170">
    <property type="match status" value="1"/>
</dbReference>
<name>A0AAF0CP47_9BACT</name>
<dbReference type="InterPro" id="IPR058637">
    <property type="entry name" value="YknX-like_C"/>
</dbReference>
<evidence type="ECO:0000259" key="6">
    <source>
        <dbReference type="Pfam" id="PF25954"/>
    </source>
</evidence>
<dbReference type="GO" id="GO:1990281">
    <property type="term" value="C:efflux pump complex"/>
    <property type="evidence" value="ECO:0007669"/>
    <property type="project" value="TreeGrafter"/>
</dbReference>
<evidence type="ECO:0000256" key="1">
    <source>
        <dbReference type="ARBA" id="ARBA00009477"/>
    </source>
</evidence>
<protein>
    <submittedName>
        <fullName evidence="8">Efflux RND transporter periplasmic adaptor subunit</fullName>
    </submittedName>
</protein>
<evidence type="ECO:0000256" key="3">
    <source>
        <dbReference type="SAM" id="MobiDB-lite"/>
    </source>
</evidence>
<dbReference type="Gene3D" id="2.40.50.100">
    <property type="match status" value="1"/>
</dbReference>
<keyword evidence="9" id="KW-1185">Reference proteome</keyword>
<feature type="compositionally biased region" description="Gly residues" evidence="3">
    <location>
        <begin position="36"/>
        <end position="52"/>
    </location>
</feature>
<dbReference type="Pfam" id="PF25917">
    <property type="entry name" value="BSH_RND"/>
    <property type="match status" value="1"/>
</dbReference>
<feature type="compositionally biased region" description="Low complexity" evidence="3">
    <location>
        <begin position="385"/>
        <end position="398"/>
    </location>
</feature>
<keyword evidence="4" id="KW-0732">Signal</keyword>
<evidence type="ECO:0000256" key="2">
    <source>
        <dbReference type="SAM" id="Coils"/>
    </source>
</evidence>
<dbReference type="Pfam" id="PF25954">
    <property type="entry name" value="Beta-barrel_RND_2"/>
    <property type="match status" value="1"/>
</dbReference>
<dbReference type="SUPFAM" id="SSF111369">
    <property type="entry name" value="HlyD-like secretion proteins"/>
    <property type="match status" value="1"/>
</dbReference>
<evidence type="ECO:0000259" key="5">
    <source>
        <dbReference type="Pfam" id="PF25917"/>
    </source>
</evidence>
<evidence type="ECO:0000259" key="7">
    <source>
        <dbReference type="Pfam" id="PF25989"/>
    </source>
</evidence>
<feature type="region of interest" description="Disordered" evidence="3">
    <location>
        <begin position="36"/>
        <end position="55"/>
    </location>
</feature>
<sequence>MTFRLPTSFCVHSRFTASALALTSLMLLAGCGGGDKSADAPGGGGPGAGKWGAGRTEEAVAVQTAPITRGPISATLSFNSTLETESSVDLFPQISGEIEALLVEEGDFVKAGAPLLQIDERELRVDADEASVNLEREQANFDRIQELFKRGLVNQQEFENASYTLSQRRLGAERAKIRLDHATIRAPFDGVISERAAQLGARVSSGTKLFSFVSLQDMVAKVFVPGRYLTAVNKDQEATITSEFMPGRTFAGWVKRISPIIDPQSGTFKVTVGLRNPEQDVLPGLFVKANIITEERPNALLVPKRAVVYDGGSQFLYTVVDGKAVRRQLDAGFETPDTVEVRSGFTEGDPIIILGQSGLKDGAPVKVVDPNAPAPSRGGHPGKTPPEASADPAPSADS</sequence>
<accession>A0AAF0CP47</accession>
<feature type="signal peptide" evidence="4">
    <location>
        <begin position="1"/>
        <end position="29"/>
    </location>
</feature>
<reference evidence="8" key="1">
    <citation type="submission" date="2023-03" db="EMBL/GenBank/DDBJ databases">
        <title>Lomoglobus Profundus gen. nov., sp. nov., a novel member of the phylum Verrucomicrobia, isolated from deep-marine sediment of South China Sea.</title>
        <authorList>
            <person name="Ahmad T."/>
            <person name="Ishaq S.E."/>
            <person name="Wang F."/>
        </authorList>
    </citation>
    <scope>NUCLEOTIDE SEQUENCE</scope>
    <source>
        <strain evidence="8">LMO-M01</strain>
    </source>
</reference>
<dbReference type="InterPro" id="IPR058625">
    <property type="entry name" value="MdtA-like_BSH"/>
</dbReference>
<evidence type="ECO:0000313" key="9">
    <source>
        <dbReference type="Proteomes" id="UP001218638"/>
    </source>
</evidence>
<comment type="similarity">
    <text evidence="1">Belongs to the membrane fusion protein (MFP) (TC 8.A.1) family.</text>
</comment>
<dbReference type="PROSITE" id="PS51257">
    <property type="entry name" value="PROKAR_LIPOPROTEIN"/>
    <property type="match status" value="1"/>
</dbReference>
<keyword evidence="2" id="KW-0175">Coiled coil</keyword>
<evidence type="ECO:0000256" key="4">
    <source>
        <dbReference type="SAM" id="SignalP"/>
    </source>
</evidence>
<dbReference type="GO" id="GO:0015562">
    <property type="term" value="F:efflux transmembrane transporter activity"/>
    <property type="evidence" value="ECO:0007669"/>
    <property type="project" value="TreeGrafter"/>
</dbReference>
<proteinExistence type="inferred from homology"/>
<dbReference type="KEGG" id="slom:PXH66_00975"/>
<dbReference type="EMBL" id="CP119075">
    <property type="protein sequence ID" value="WED65420.1"/>
    <property type="molecule type" value="Genomic_DNA"/>
</dbReference>
<gene>
    <name evidence="8" type="ORF">PXH66_00975</name>
</gene>
<dbReference type="RefSeq" id="WP_330929369.1">
    <property type="nucleotide sequence ID" value="NZ_CP119075.1"/>
</dbReference>
<dbReference type="Gene3D" id="2.40.420.20">
    <property type="match status" value="1"/>
</dbReference>
<feature type="region of interest" description="Disordered" evidence="3">
    <location>
        <begin position="361"/>
        <end position="398"/>
    </location>
</feature>
<feature type="domain" description="CusB-like beta-barrel" evidence="6">
    <location>
        <begin position="223"/>
        <end position="293"/>
    </location>
</feature>
<dbReference type="PANTHER" id="PTHR30469">
    <property type="entry name" value="MULTIDRUG RESISTANCE PROTEIN MDTA"/>
    <property type="match status" value="1"/>
</dbReference>
<organism evidence="8 9">
    <name type="scientific">Synoicihabitans lomoniglobus</name>
    <dbReference type="NCBI Taxonomy" id="2909285"/>
    <lineage>
        <taxon>Bacteria</taxon>
        <taxon>Pseudomonadati</taxon>
        <taxon>Verrucomicrobiota</taxon>
        <taxon>Opitutia</taxon>
        <taxon>Opitutales</taxon>
        <taxon>Opitutaceae</taxon>
        <taxon>Synoicihabitans</taxon>
    </lineage>
</organism>
<feature type="chain" id="PRO_5041975842" evidence="4">
    <location>
        <begin position="30"/>
        <end position="398"/>
    </location>
</feature>
<dbReference type="Proteomes" id="UP001218638">
    <property type="component" value="Chromosome"/>
</dbReference>
<dbReference type="Gene3D" id="1.10.287.470">
    <property type="entry name" value="Helix hairpin bin"/>
    <property type="match status" value="1"/>
</dbReference>
<feature type="domain" description="Multidrug resistance protein MdtA-like barrel-sandwich hybrid" evidence="5">
    <location>
        <begin position="88"/>
        <end position="211"/>
    </location>
</feature>
<evidence type="ECO:0000313" key="8">
    <source>
        <dbReference type="EMBL" id="WED65420.1"/>
    </source>
</evidence>
<dbReference type="AlphaFoldDB" id="A0AAF0CP47"/>
<dbReference type="NCBIfam" id="TIGR01730">
    <property type="entry name" value="RND_mfp"/>
    <property type="match status" value="1"/>
</dbReference>
<feature type="domain" description="YknX-like C-terminal permuted SH3-like" evidence="7">
    <location>
        <begin position="300"/>
        <end position="367"/>
    </location>
</feature>
<dbReference type="InterPro" id="IPR006143">
    <property type="entry name" value="RND_pump_MFP"/>
</dbReference>